<keyword evidence="5" id="KW-0805">Transcription regulation</keyword>
<feature type="domain" description="QLQ" evidence="7">
    <location>
        <begin position="68"/>
        <end position="103"/>
    </location>
</feature>
<evidence type="ECO:0000256" key="6">
    <source>
        <dbReference type="SAM" id="MobiDB-lite"/>
    </source>
</evidence>
<dbReference type="PROSITE" id="PS51666">
    <property type="entry name" value="QLQ"/>
    <property type="match status" value="1"/>
</dbReference>
<comment type="similarity">
    <text evidence="2 5">Belongs to the GRF family.</text>
</comment>
<evidence type="ECO:0000313" key="9">
    <source>
        <dbReference type="EMBL" id="MBA4632235.1"/>
    </source>
</evidence>
<feature type="domain" description="WRC" evidence="8">
    <location>
        <begin position="123"/>
        <end position="169"/>
    </location>
</feature>
<keyword evidence="5" id="KW-0010">Activator</keyword>
<dbReference type="InterPro" id="IPR014977">
    <property type="entry name" value="WRC_dom"/>
</dbReference>
<evidence type="ECO:0000256" key="3">
    <source>
        <dbReference type="ARBA" id="ARBA00023242"/>
    </source>
</evidence>
<sequence>MASGKRGGYMGWDKSSDVDCDVGLGLKMQIQQWQQQQEKMMMMRSSDEHGSMSLPCPSGDTSSTASVAFTADQRQELERQTIIYKYMMASMPVPPQLLLPLSKYSTTTAASSTTASGGRGGGDPEPWRCRRTDGKKWRCSRDVAPDQKYCERHSHKGRPSARSRKPVESILSPPTPPTSASNALHFSSPLLQYSLLPNPSYRYPERLMKKDALPATVSLAASSTHQCHQRPQLGSHNPPPIHEDQTSSRPFIDAWSLSDHANDPNSNVCTTNAATTSSPIHSILPLTLSVSSGTGVDDHADIPGDVNDNEGHQGQAGVMRLSSSSSQPLNWMTSWISSPPGGPLAEALCLGMSGAEARSHDVRNNFEELVSSPLLYGHSSSSTSSAGSKDTNEQIFRLH</sequence>
<evidence type="ECO:0000256" key="1">
    <source>
        <dbReference type="ARBA" id="ARBA00004123"/>
    </source>
</evidence>
<evidence type="ECO:0000259" key="7">
    <source>
        <dbReference type="PROSITE" id="PS51666"/>
    </source>
</evidence>
<dbReference type="PROSITE" id="PS51667">
    <property type="entry name" value="WRC"/>
    <property type="match status" value="1"/>
</dbReference>
<dbReference type="GO" id="GO:0006351">
    <property type="term" value="P:DNA-templated transcription"/>
    <property type="evidence" value="ECO:0007669"/>
    <property type="project" value="UniProtKB-UniRule"/>
</dbReference>
<evidence type="ECO:0000256" key="4">
    <source>
        <dbReference type="PROSITE-ProRule" id="PRU01002"/>
    </source>
</evidence>
<comment type="subcellular location">
    <subcellularLocation>
        <location evidence="1 5">Nucleus</location>
    </subcellularLocation>
</comment>
<reference evidence="9" key="2">
    <citation type="submission" date="2020-07" db="EMBL/GenBank/DDBJ databases">
        <authorList>
            <person name="Vera ALvarez R."/>
            <person name="Arias-Moreno D.M."/>
            <person name="Jimenez-Jacinto V."/>
            <person name="Jimenez-Bremont J.F."/>
            <person name="Swaminathan K."/>
            <person name="Moose S.P."/>
            <person name="Guerrero-Gonzalez M.L."/>
            <person name="Marino-Ramirez L."/>
            <person name="Landsman D."/>
            <person name="Rodriguez-Kessler M."/>
            <person name="Delgado-Sanchez P."/>
        </authorList>
    </citation>
    <scope>NUCLEOTIDE SEQUENCE</scope>
    <source>
        <tissue evidence="9">Cladode</tissue>
    </source>
</reference>
<evidence type="ECO:0000256" key="5">
    <source>
        <dbReference type="RuleBase" id="RU367127"/>
    </source>
</evidence>
<feature type="region of interest" description="Disordered" evidence="6">
    <location>
        <begin position="219"/>
        <end position="247"/>
    </location>
</feature>
<dbReference type="SMART" id="SM00951">
    <property type="entry name" value="QLQ"/>
    <property type="match status" value="1"/>
</dbReference>
<reference evidence="9" key="1">
    <citation type="journal article" date="2013" name="J. Plant Res.">
        <title>Effect of fungi and light on seed germination of three Opuntia species from semiarid lands of central Mexico.</title>
        <authorList>
            <person name="Delgado-Sanchez P."/>
            <person name="Jimenez-Bremont J.F."/>
            <person name="Guerrero-Gonzalez Mde L."/>
            <person name="Flores J."/>
        </authorList>
    </citation>
    <scope>NUCLEOTIDE SEQUENCE</scope>
    <source>
        <tissue evidence="9">Cladode</tissue>
    </source>
</reference>
<dbReference type="Pfam" id="PF08880">
    <property type="entry name" value="QLQ"/>
    <property type="match status" value="1"/>
</dbReference>
<dbReference type="AlphaFoldDB" id="A0A7C8Z2Y6"/>
<name>A0A7C8Z2Y6_OPUST</name>
<proteinExistence type="inferred from homology"/>
<accession>A0A7C8Z2Y6</accession>
<feature type="compositionally biased region" description="Low complexity" evidence="6">
    <location>
        <begin position="377"/>
        <end position="388"/>
    </location>
</feature>
<organism evidence="9">
    <name type="scientific">Opuntia streptacantha</name>
    <name type="common">Prickly pear cactus</name>
    <name type="synonym">Opuntia cardona</name>
    <dbReference type="NCBI Taxonomy" id="393608"/>
    <lineage>
        <taxon>Eukaryota</taxon>
        <taxon>Viridiplantae</taxon>
        <taxon>Streptophyta</taxon>
        <taxon>Embryophyta</taxon>
        <taxon>Tracheophyta</taxon>
        <taxon>Spermatophyta</taxon>
        <taxon>Magnoliopsida</taxon>
        <taxon>eudicotyledons</taxon>
        <taxon>Gunneridae</taxon>
        <taxon>Pentapetalae</taxon>
        <taxon>Caryophyllales</taxon>
        <taxon>Cactineae</taxon>
        <taxon>Cactaceae</taxon>
        <taxon>Opuntioideae</taxon>
        <taxon>Opuntia</taxon>
    </lineage>
</organism>
<dbReference type="PANTHER" id="PTHR31602">
    <property type="entry name" value="GROWTH-REGULATING FACTOR 5"/>
    <property type="match status" value="1"/>
</dbReference>
<evidence type="ECO:0000259" key="8">
    <source>
        <dbReference type="PROSITE" id="PS51667"/>
    </source>
</evidence>
<dbReference type="EMBL" id="GISG01081449">
    <property type="protein sequence ID" value="MBA4632235.1"/>
    <property type="molecule type" value="Transcribed_RNA"/>
</dbReference>
<comment type="function">
    <text evidence="5">Transcription activator.</text>
</comment>
<dbReference type="InterPro" id="IPR014978">
    <property type="entry name" value="Gln-Leu-Gln_QLQ"/>
</dbReference>
<feature type="region of interest" description="Disordered" evidence="6">
    <location>
        <begin position="377"/>
        <end position="399"/>
    </location>
</feature>
<dbReference type="GO" id="GO:0005634">
    <property type="term" value="C:nucleus"/>
    <property type="evidence" value="ECO:0007669"/>
    <property type="project" value="UniProtKB-SubCell"/>
</dbReference>
<protein>
    <recommendedName>
        <fullName evidence="5">Growth-regulating factor</fullName>
    </recommendedName>
</protein>
<keyword evidence="3 5" id="KW-0539">Nucleus</keyword>
<dbReference type="Pfam" id="PF08879">
    <property type="entry name" value="WRC"/>
    <property type="match status" value="1"/>
</dbReference>
<feature type="compositionally biased region" description="Basic residues" evidence="6">
    <location>
        <begin position="153"/>
        <end position="164"/>
    </location>
</feature>
<comment type="domain">
    <text evidence="5">The QLQ domain and WRC domain may be involved in protein-protein interaction and DNA-binding, respectively.</text>
</comment>
<dbReference type="InterPro" id="IPR031137">
    <property type="entry name" value="GRF"/>
</dbReference>
<feature type="region of interest" description="Disordered" evidence="6">
    <location>
        <begin position="109"/>
        <end position="129"/>
    </location>
</feature>
<dbReference type="PANTHER" id="PTHR31602:SF3">
    <property type="entry name" value="GROWTH-REGULATING FACTOR 8"/>
    <property type="match status" value="1"/>
</dbReference>
<dbReference type="GO" id="GO:0099402">
    <property type="term" value="P:plant organ development"/>
    <property type="evidence" value="ECO:0007669"/>
    <property type="project" value="UniProtKB-ARBA"/>
</dbReference>
<comment type="caution">
    <text evidence="4">Lacks conserved residue(s) required for the propagation of feature annotation.</text>
</comment>
<dbReference type="GO" id="GO:0005524">
    <property type="term" value="F:ATP binding"/>
    <property type="evidence" value="ECO:0007669"/>
    <property type="project" value="UniProtKB-UniRule"/>
</dbReference>
<feature type="region of interest" description="Disordered" evidence="6">
    <location>
        <begin position="149"/>
        <end position="183"/>
    </location>
</feature>
<keyword evidence="5" id="KW-0804">Transcription</keyword>
<dbReference type="GO" id="GO:0006355">
    <property type="term" value="P:regulation of DNA-templated transcription"/>
    <property type="evidence" value="ECO:0007669"/>
    <property type="project" value="InterPro"/>
</dbReference>
<evidence type="ECO:0000256" key="2">
    <source>
        <dbReference type="ARBA" id="ARBA00008122"/>
    </source>
</evidence>